<dbReference type="GO" id="GO:0016878">
    <property type="term" value="F:acid-thiol ligase activity"/>
    <property type="evidence" value="ECO:0007669"/>
    <property type="project" value="TreeGrafter"/>
</dbReference>
<name>A0A077LW75_9MICO</name>
<dbReference type="AlphaFoldDB" id="A0A077LW75"/>
<dbReference type="EMBL" id="CAJB01000157">
    <property type="protein sequence ID" value="CCH77981.1"/>
    <property type="molecule type" value="Genomic_DNA"/>
</dbReference>
<sequence>MTSLSPSAYLDTFARDHLPPADQWPVLEFTTPDLQYPERLNAGAELIDVAVARFGPDRPALRTPDGGTWSYGELQRRANQVAQVLIEDLGLVPGNRVMLRSPNNPWTVAAWLGILKAGGIVVTTFAALRARELTPIVAKCRPAVALVDHRFAEGIDELSAQAAPGMRVVVFGGDTQDHLTARAATKSGEFTAVETAADDVALFGPTSGSTGVPKITTHFHRDVLSVDNTFGKHVLRLQPDDVVSCTAPFAFTFGLGMLVVFPLRAGACALLTEQATPDELVDIVADCGVTVLATAPTAYKRILAVGKADRLRGLRSAVSAGEHIPQQTWEHLRDEIGLEVIDGIGGTELLHIFISAAGDDIRPGATGRPVPGYRAAILDDDGNELPAGAEGRLAVIGPVGCRYLDDERQRVYVQGGWNVTGDTFRRDEDGYFYYEARTDNMIISSGYNIGAPEVEAAIDTHPDVAECAVVGRPDEARGSVVCAFIVLKDGVVGDAAEAKEIQDHVKQQIAPYKYPRDVRFVDALPRNSSGKLQHYQLRRQVQAEASSTGPGTSAVGA</sequence>
<evidence type="ECO:0000259" key="3">
    <source>
        <dbReference type="Pfam" id="PF13193"/>
    </source>
</evidence>
<evidence type="ECO:0000313" key="5">
    <source>
        <dbReference type="Proteomes" id="UP000035721"/>
    </source>
</evidence>
<proteinExistence type="predicted"/>
<evidence type="ECO:0000259" key="2">
    <source>
        <dbReference type="Pfam" id="PF00501"/>
    </source>
</evidence>
<dbReference type="InterPro" id="IPR042099">
    <property type="entry name" value="ANL_N_sf"/>
</dbReference>
<dbReference type="SUPFAM" id="SSF56801">
    <property type="entry name" value="Acetyl-CoA synthetase-like"/>
    <property type="match status" value="1"/>
</dbReference>
<dbReference type="STRING" id="1194083.BN12_240050"/>
<dbReference type="InterPro" id="IPR045851">
    <property type="entry name" value="AMP-bd_C_sf"/>
</dbReference>
<comment type="caution">
    <text evidence="4">The sequence shown here is derived from an EMBL/GenBank/DDBJ whole genome shotgun (WGS) entry which is preliminary data.</text>
</comment>
<dbReference type="PROSITE" id="PS00455">
    <property type="entry name" value="AMP_BINDING"/>
    <property type="match status" value="1"/>
</dbReference>
<dbReference type="OrthoDB" id="9803968at2"/>
<evidence type="ECO:0000313" key="4">
    <source>
        <dbReference type="EMBL" id="CCH77981.1"/>
    </source>
</evidence>
<accession>A0A077LW75</accession>
<feature type="domain" description="AMP-binding enzyme C-terminal" evidence="3">
    <location>
        <begin position="453"/>
        <end position="531"/>
    </location>
</feature>
<protein>
    <submittedName>
        <fullName evidence="4">Putative fatty acid-CoA ligase</fullName>
    </submittedName>
</protein>
<dbReference type="Pfam" id="PF00501">
    <property type="entry name" value="AMP-binding"/>
    <property type="match status" value="1"/>
</dbReference>
<dbReference type="Gene3D" id="3.30.300.30">
    <property type="match status" value="1"/>
</dbReference>
<reference evidence="4 5" key="1">
    <citation type="journal article" date="2013" name="ISME J.">
        <title>A metabolic model for members of the genus Tetrasphaera involved in enhanced biological phosphorus removal.</title>
        <authorList>
            <person name="Kristiansen R."/>
            <person name="Nguyen H.T.T."/>
            <person name="Saunders A.M."/>
            <person name="Nielsen J.L."/>
            <person name="Wimmer R."/>
            <person name="Le V.Q."/>
            <person name="McIlroy S.J."/>
            <person name="Petrovski S."/>
            <person name="Seviour R.J."/>
            <person name="Calteau A."/>
            <person name="Nielsen K.L."/>
            <person name="Nielsen P.H."/>
        </authorList>
    </citation>
    <scope>NUCLEOTIDE SEQUENCE [LARGE SCALE GENOMIC DNA]</scope>
    <source>
        <strain evidence="4 5">T1-X7</strain>
    </source>
</reference>
<dbReference type="Pfam" id="PF13193">
    <property type="entry name" value="AMP-binding_C"/>
    <property type="match status" value="1"/>
</dbReference>
<dbReference type="Gene3D" id="3.40.50.12780">
    <property type="entry name" value="N-terminal domain of ligase-like"/>
    <property type="match status" value="1"/>
</dbReference>
<organism evidence="4 5">
    <name type="scientific">Nostocoides japonicum T1-X7</name>
    <dbReference type="NCBI Taxonomy" id="1194083"/>
    <lineage>
        <taxon>Bacteria</taxon>
        <taxon>Bacillati</taxon>
        <taxon>Actinomycetota</taxon>
        <taxon>Actinomycetes</taxon>
        <taxon>Micrococcales</taxon>
        <taxon>Intrasporangiaceae</taxon>
        <taxon>Nostocoides</taxon>
    </lineage>
</organism>
<dbReference type="PANTHER" id="PTHR43352">
    <property type="entry name" value="ACETYL-COA SYNTHETASE"/>
    <property type="match status" value="1"/>
</dbReference>
<gene>
    <name evidence="4" type="ORF">BN12_240050</name>
</gene>
<dbReference type="RefSeq" id="WP_048550609.1">
    <property type="nucleotide sequence ID" value="NZ_HF570958.1"/>
</dbReference>
<dbReference type="PANTHER" id="PTHR43352:SF1">
    <property type="entry name" value="ANTHRANILATE--COA LIGASE"/>
    <property type="match status" value="1"/>
</dbReference>
<dbReference type="Proteomes" id="UP000035721">
    <property type="component" value="Unassembled WGS sequence"/>
</dbReference>
<dbReference type="GO" id="GO:0044550">
    <property type="term" value="P:secondary metabolite biosynthetic process"/>
    <property type="evidence" value="ECO:0007669"/>
    <property type="project" value="TreeGrafter"/>
</dbReference>
<dbReference type="InterPro" id="IPR000873">
    <property type="entry name" value="AMP-dep_synth/lig_dom"/>
</dbReference>
<feature type="domain" description="AMP-dependent synthetase/ligase" evidence="2">
    <location>
        <begin position="52"/>
        <end position="398"/>
    </location>
</feature>
<keyword evidence="5" id="KW-1185">Reference proteome</keyword>
<evidence type="ECO:0000256" key="1">
    <source>
        <dbReference type="ARBA" id="ARBA00022598"/>
    </source>
</evidence>
<keyword evidence="1 4" id="KW-0436">Ligase</keyword>
<dbReference type="InterPro" id="IPR025110">
    <property type="entry name" value="AMP-bd_C"/>
</dbReference>
<dbReference type="InterPro" id="IPR020845">
    <property type="entry name" value="AMP-binding_CS"/>
</dbReference>